<dbReference type="InterPro" id="IPR009057">
    <property type="entry name" value="Homeodomain-like_sf"/>
</dbReference>
<dbReference type="SUPFAM" id="SSF48498">
    <property type="entry name" value="Tetracyclin repressor-like, C-terminal domain"/>
    <property type="match status" value="1"/>
</dbReference>
<dbReference type="InterPro" id="IPR001647">
    <property type="entry name" value="HTH_TetR"/>
</dbReference>
<keyword evidence="1" id="KW-0678">Repressor</keyword>
<dbReference type="Proteomes" id="UP000319756">
    <property type="component" value="Chromosome"/>
</dbReference>
<dbReference type="EMBL" id="CP035485">
    <property type="protein sequence ID" value="QDI90134.1"/>
    <property type="molecule type" value="Genomic_DNA"/>
</dbReference>
<dbReference type="PANTHER" id="PTHR43479:SF11">
    <property type="entry name" value="ACREF_ENVCD OPERON REPRESSOR-RELATED"/>
    <property type="match status" value="1"/>
</dbReference>
<dbReference type="GO" id="GO:0003677">
    <property type="term" value="F:DNA binding"/>
    <property type="evidence" value="ECO:0007669"/>
    <property type="project" value="UniProtKB-UniRule"/>
</dbReference>
<dbReference type="Pfam" id="PF00440">
    <property type="entry name" value="TetR_N"/>
    <property type="match status" value="1"/>
</dbReference>
<dbReference type="Gene3D" id="1.10.357.10">
    <property type="entry name" value="Tetracycline Repressor, domain 2"/>
    <property type="match status" value="1"/>
</dbReference>
<evidence type="ECO:0000313" key="6">
    <source>
        <dbReference type="Proteomes" id="UP000319756"/>
    </source>
</evidence>
<keyword evidence="2 3" id="KW-0238">DNA-binding</keyword>
<dbReference type="InterPro" id="IPR036271">
    <property type="entry name" value="Tet_transcr_reg_TetR-rel_C_sf"/>
</dbReference>
<dbReference type="InterPro" id="IPR050624">
    <property type="entry name" value="HTH-type_Tx_Regulator"/>
</dbReference>
<evidence type="ECO:0000256" key="1">
    <source>
        <dbReference type="ARBA" id="ARBA00022491"/>
    </source>
</evidence>
<keyword evidence="6" id="KW-1185">Reference proteome</keyword>
<dbReference type="PROSITE" id="PS50977">
    <property type="entry name" value="HTH_TETR_2"/>
    <property type="match status" value="1"/>
</dbReference>
<feature type="domain" description="HTH tetR-type" evidence="4">
    <location>
        <begin position="19"/>
        <end position="79"/>
    </location>
</feature>
<dbReference type="AlphaFoldDB" id="A0A514LE58"/>
<dbReference type="SUPFAM" id="SSF46689">
    <property type="entry name" value="Homeodomain-like"/>
    <property type="match status" value="1"/>
</dbReference>
<dbReference type="Gene3D" id="1.10.10.60">
    <property type="entry name" value="Homeodomain-like"/>
    <property type="match status" value="1"/>
</dbReference>
<proteinExistence type="predicted"/>
<dbReference type="PANTHER" id="PTHR43479">
    <property type="entry name" value="ACREF/ENVCD OPERON REPRESSOR-RELATED"/>
    <property type="match status" value="1"/>
</dbReference>
<dbReference type="PRINTS" id="PR00455">
    <property type="entry name" value="HTHTETR"/>
</dbReference>
<evidence type="ECO:0000313" key="5">
    <source>
        <dbReference type="EMBL" id="QDI90134.1"/>
    </source>
</evidence>
<sequence length="207" mass="23828">MTDLFIRSFLEKRFSQVITNKRATILEAAKRAFSLFGYKGTSVAHVAKLAGIGKGTIYTEFKNKEKMLEAVMDGILQDLGNIFERVKQKDERSILKLHRALYDTLHYRKEHQLLMHLTEEVSVHGTKEAVSAMQKVEDFIISALEQAIAQGVEKGRLQVMDAEVTAFTIYKLYIAFIVDWEEKKQPLTEEELFQVFENHIFNGIVVR</sequence>
<protein>
    <submittedName>
        <fullName evidence="5">TetR/AcrR family transcriptional regulator</fullName>
    </submittedName>
</protein>
<evidence type="ECO:0000259" key="4">
    <source>
        <dbReference type="PROSITE" id="PS50977"/>
    </source>
</evidence>
<evidence type="ECO:0000256" key="2">
    <source>
        <dbReference type="ARBA" id="ARBA00023125"/>
    </source>
</evidence>
<gene>
    <name evidence="5" type="ORF">EPH95_02235</name>
</gene>
<dbReference type="KEGG" id="sale:EPH95_02235"/>
<reference evidence="6" key="1">
    <citation type="submission" date="2019-01" db="EMBL/GenBank/DDBJ databases">
        <title>Genomic analysis of Salicibibacter sp. NKC3-5.</title>
        <authorList>
            <person name="Oh Y.J."/>
        </authorList>
    </citation>
    <scope>NUCLEOTIDE SEQUENCE [LARGE SCALE GENOMIC DNA]</scope>
    <source>
        <strain evidence="6">NKC3-5</strain>
    </source>
</reference>
<feature type="DNA-binding region" description="H-T-H motif" evidence="3">
    <location>
        <begin position="42"/>
        <end position="61"/>
    </location>
</feature>
<name>A0A514LE58_9BACI</name>
<organism evidence="5 6">
    <name type="scientific">Salicibibacter halophilus</name>
    <dbReference type="NCBI Taxonomy" id="2502791"/>
    <lineage>
        <taxon>Bacteria</taxon>
        <taxon>Bacillati</taxon>
        <taxon>Bacillota</taxon>
        <taxon>Bacilli</taxon>
        <taxon>Bacillales</taxon>
        <taxon>Bacillaceae</taxon>
        <taxon>Salicibibacter</taxon>
    </lineage>
</organism>
<accession>A0A514LE58</accession>
<evidence type="ECO:0000256" key="3">
    <source>
        <dbReference type="PROSITE-ProRule" id="PRU00335"/>
    </source>
</evidence>